<dbReference type="GO" id="GO:0005737">
    <property type="term" value="C:cytoplasm"/>
    <property type="evidence" value="ECO:0007669"/>
    <property type="project" value="UniProtKB-SubCell"/>
</dbReference>
<keyword evidence="6 9" id="KW-0694">RNA-binding</keyword>
<reference evidence="12" key="1">
    <citation type="submission" date="2025-08" db="UniProtKB">
        <authorList>
            <consortium name="Ensembl"/>
        </authorList>
    </citation>
    <scope>IDENTIFICATION</scope>
</reference>
<name>A0A667HNA5_LYNCA</name>
<comment type="subcellular location">
    <subcellularLocation>
        <location evidence="1">Cytoplasm</location>
    </subcellularLocation>
    <subcellularLocation>
        <location evidence="2">Nucleus</location>
        <location evidence="2">Nucleolus</location>
    </subcellularLocation>
</comment>
<dbReference type="InterPro" id="IPR012677">
    <property type="entry name" value="Nucleotide-bd_a/b_plait_sf"/>
</dbReference>
<accession>A0A667HNA5</accession>
<feature type="compositionally biased region" description="Polar residues" evidence="10">
    <location>
        <begin position="421"/>
        <end position="439"/>
    </location>
</feature>
<evidence type="ECO:0000256" key="1">
    <source>
        <dbReference type="ARBA" id="ARBA00004496"/>
    </source>
</evidence>
<feature type="domain" description="RRM" evidence="11">
    <location>
        <begin position="15"/>
        <end position="98"/>
    </location>
</feature>
<dbReference type="GO" id="GO:0003723">
    <property type="term" value="F:RNA binding"/>
    <property type="evidence" value="ECO:0007669"/>
    <property type="project" value="UniProtKB-UniRule"/>
</dbReference>
<feature type="compositionally biased region" description="Polar residues" evidence="10">
    <location>
        <begin position="326"/>
        <end position="340"/>
    </location>
</feature>
<dbReference type="Ensembl" id="ENSLCNT00005031523.1">
    <property type="protein sequence ID" value="ENSLCNP00005028218.1"/>
    <property type="gene ID" value="ENSLCNG00005018384.1"/>
</dbReference>
<evidence type="ECO:0000256" key="2">
    <source>
        <dbReference type="ARBA" id="ARBA00004604"/>
    </source>
</evidence>
<dbReference type="InterPro" id="IPR000504">
    <property type="entry name" value="RRM_dom"/>
</dbReference>
<evidence type="ECO:0000256" key="7">
    <source>
        <dbReference type="ARBA" id="ARBA00023125"/>
    </source>
</evidence>
<keyword evidence="5" id="KW-0963">Cytoplasm</keyword>
<dbReference type="PROSITE" id="PS50102">
    <property type="entry name" value="RRM"/>
    <property type="match status" value="1"/>
</dbReference>
<evidence type="ECO:0000256" key="9">
    <source>
        <dbReference type="PROSITE-ProRule" id="PRU00176"/>
    </source>
</evidence>
<dbReference type="Gene3D" id="3.30.70.330">
    <property type="match status" value="1"/>
</dbReference>
<evidence type="ECO:0000256" key="3">
    <source>
        <dbReference type="ARBA" id="ARBA00011738"/>
    </source>
</evidence>
<comment type="subunit">
    <text evidence="3">Homodimer.</text>
</comment>
<keyword evidence="13" id="KW-1185">Reference proteome</keyword>
<feature type="region of interest" description="Disordered" evidence="10">
    <location>
        <begin position="238"/>
        <end position="439"/>
    </location>
</feature>
<dbReference type="GO" id="GO:0003677">
    <property type="term" value="F:DNA binding"/>
    <property type="evidence" value="ECO:0007669"/>
    <property type="project" value="UniProtKB-KW"/>
</dbReference>
<proteinExistence type="predicted"/>
<evidence type="ECO:0000256" key="8">
    <source>
        <dbReference type="ARBA" id="ARBA00023242"/>
    </source>
</evidence>
<dbReference type="PANTHER" id="PTHR31164">
    <property type="entry name" value="RAD52 MOTIF-CONTAINING PROTEIN 1"/>
    <property type="match status" value="1"/>
</dbReference>
<organism evidence="12 13">
    <name type="scientific">Lynx canadensis</name>
    <name type="common">Canada lynx</name>
    <name type="synonym">Felis canadensis</name>
    <dbReference type="NCBI Taxonomy" id="61383"/>
    <lineage>
        <taxon>Eukaryota</taxon>
        <taxon>Metazoa</taxon>
        <taxon>Chordata</taxon>
        <taxon>Craniata</taxon>
        <taxon>Vertebrata</taxon>
        <taxon>Euteleostomi</taxon>
        <taxon>Mammalia</taxon>
        <taxon>Eutheria</taxon>
        <taxon>Laurasiatheria</taxon>
        <taxon>Carnivora</taxon>
        <taxon>Feliformia</taxon>
        <taxon>Felidae</taxon>
        <taxon>Felinae</taxon>
        <taxon>Lynx</taxon>
    </lineage>
</organism>
<feature type="compositionally biased region" description="Basic and acidic residues" evidence="10">
    <location>
        <begin position="341"/>
        <end position="355"/>
    </location>
</feature>
<evidence type="ECO:0000256" key="6">
    <source>
        <dbReference type="ARBA" id="ARBA00022884"/>
    </source>
</evidence>
<keyword evidence="7" id="KW-0238">DNA-binding</keyword>
<evidence type="ECO:0000259" key="11">
    <source>
        <dbReference type="PROSITE" id="PS50102"/>
    </source>
</evidence>
<dbReference type="Pfam" id="PF25517">
    <property type="entry name" value="DSRM_RDM1"/>
    <property type="match status" value="1"/>
</dbReference>
<feature type="compositionally biased region" description="Low complexity" evidence="10">
    <location>
        <begin position="376"/>
        <end position="391"/>
    </location>
</feature>
<dbReference type="InterPro" id="IPR040224">
    <property type="entry name" value="RDM1"/>
</dbReference>
<dbReference type="InterPro" id="IPR035979">
    <property type="entry name" value="RBD_domain_sf"/>
</dbReference>
<keyword evidence="8" id="KW-0539">Nucleus</keyword>
<dbReference type="InterPro" id="IPR034200">
    <property type="entry name" value="RDM1_RRM"/>
</dbReference>
<dbReference type="InterPro" id="IPR057652">
    <property type="entry name" value="DSRM_RDM1"/>
</dbReference>
<dbReference type="CDD" id="cd12364">
    <property type="entry name" value="RRM_RDM1"/>
    <property type="match status" value="1"/>
</dbReference>
<dbReference type="PANTHER" id="PTHR31164:SF1">
    <property type="entry name" value="RAD52 MOTIF-CONTAINING PROTEIN 1"/>
    <property type="match status" value="1"/>
</dbReference>
<evidence type="ECO:0000313" key="12">
    <source>
        <dbReference type="Ensembl" id="ENSLCNP00005028218.1"/>
    </source>
</evidence>
<evidence type="ECO:0000313" key="13">
    <source>
        <dbReference type="Proteomes" id="UP000472241"/>
    </source>
</evidence>
<dbReference type="Proteomes" id="UP000472241">
    <property type="component" value="Unplaced"/>
</dbReference>
<evidence type="ECO:0000256" key="5">
    <source>
        <dbReference type="ARBA" id="ARBA00022490"/>
    </source>
</evidence>
<reference evidence="12" key="2">
    <citation type="submission" date="2025-09" db="UniProtKB">
        <authorList>
            <consortium name="Ensembl"/>
        </authorList>
    </citation>
    <scope>IDENTIFICATION</scope>
</reference>
<sequence length="439" mass="48350">MAELVSFTVPTESDKTLLVWELSSGPTAEALHHSLFAVFSQFGLLYSVRVFPNAAVARPGFYAIIKFYSARDAHRAQKACDQKQLFQNSPVKVRLGTKHKAVQHQALALNSSQCQELANYYFGFNGWSKRIIKLQDLSDLEERANEDTVPPLQKQSLKFFCALEVVLPSYECRSPGAGMAEEPLDNLEEGPLSFLMKRRTIQKLAIQKAVSDAFQKLLIVILAQQEAPPQLLEHTEEAELSLTQQETSGKPPEEVEPSSEQETPGQPSEPPGVIDPSLRQQETPAQPSVPPEEAKPSLSKQEPPAQLPEAQEEGEPSPLQEEGQGQHPQASEGSEPPTTQEESRAQHPQTPEEVKPPSTQQEAPAQYPQASEEGEPFPTQPETPTQYPEPLEGTEPSPAQSEATTQHPNPLGEVKPATYQEAPSQHPQTSEEINRSATQ</sequence>
<dbReference type="SUPFAM" id="SSF54928">
    <property type="entry name" value="RNA-binding domain, RBD"/>
    <property type="match status" value="1"/>
</dbReference>
<dbReference type="Pfam" id="PF00076">
    <property type="entry name" value="RRM_1"/>
    <property type="match status" value="1"/>
</dbReference>
<protein>
    <recommendedName>
        <fullName evidence="4">RAD52 motif-containing protein 1</fullName>
    </recommendedName>
</protein>
<dbReference type="SUPFAM" id="SSF54768">
    <property type="entry name" value="dsRNA-binding domain-like"/>
    <property type="match status" value="1"/>
</dbReference>
<evidence type="ECO:0000256" key="10">
    <source>
        <dbReference type="SAM" id="MobiDB-lite"/>
    </source>
</evidence>
<dbReference type="GO" id="GO:0005730">
    <property type="term" value="C:nucleolus"/>
    <property type="evidence" value="ECO:0007669"/>
    <property type="project" value="UniProtKB-SubCell"/>
</dbReference>
<dbReference type="AlphaFoldDB" id="A0A667HNA5"/>
<feature type="compositionally biased region" description="Polar residues" evidence="10">
    <location>
        <begin position="397"/>
        <end position="408"/>
    </location>
</feature>
<evidence type="ECO:0000256" key="4">
    <source>
        <dbReference type="ARBA" id="ARBA00013723"/>
    </source>
</evidence>